<dbReference type="EnsemblMetazoa" id="AEPI011259-RA">
    <property type="protein sequence ID" value="AEPI011259-PA"/>
    <property type="gene ID" value="AEPI011259"/>
</dbReference>
<dbReference type="Pfam" id="PF05303">
    <property type="entry name" value="GSKIP_dom"/>
    <property type="match status" value="1"/>
</dbReference>
<dbReference type="Proteomes" id="UP000075885">
    <property type="component" value="Unassembled WGS sequence"/>
</dbReference>
<dbReference type="STRING" id="199890.A0A182PWC2"/>
<dbReference type="GO" id="GO:0051018">
    <property type="term" value="F:protein kinase A binding"/>
    <property type="evidence" value="ECO:0007669"/>
    <property type="project" value="TreeGrafter"/>
</dbReference>
<dbReference type="Pfam" id="PF07776">
    <property type="entry name" value="zf-AD"/>
    <property type="match status" value="1"/>
</dbReference>
<dbReference type="GO" id="GO:0019207">
    <property type="term" value="F:kinase regulator activity"/>
    <property type="evidence" value="ECO:0007669"/>
    <property type="project" value="TreeGrafter"/>
</dbReference>
<protein>
    <recommendedName>
        <fullName evidence="7">ZAD domain-containing protein</fullName>
    </recommendedName>
</protein>
<evidence type="ECO:0000313" key="6">
    <source>
        <dbReference type="Proteomes" id="UP000075885"/>
    </source>
</evidence>
<dbReference type="Gene3D" id="3.40.1800.20">
    <property type="match status" value="1"/>
</dbReference>
<reference evidence="5" key="2">
    <citation type="submission" date="2020-05" db="UniProtKB">
        <authorList>
            <consortium name="EnsemblMetazoa"/>
        </authorList>
    </citation>
    <scope>IDENTIFICATION</scope>
    <source>
        <strain evidence="5">Epiroticus2</strain>
    </source>
</reference>
<dbReference type="GO" id="GO:0005634">
    <property type="term" value="C:nucleus"/>
    <property type="evidence" value="ECO:0007669"/>
    <property type="project" value="InterPro"/>
</dbReference>
<dbReference type="GO" id="GO:0008270">
    <property type="term" value="F:zinc ion binding"/>
    <property type="evidence" value="ECO:0007669"/>
    <property type="project" value="InterPro"/>
</dbReference>
<name>A0A182PWC2_9DIPT</name>
<dbReference type="Gene3D" id="3.30.2280.10">
    <property type="entry name" value="Hypothetical protein (hspc210)"/>
    <property type="match status" value="1"/>
</dbReference>
<dbReference type="SUPFAM" id="SSF57716">
    <property type="entry name" value="Glucocorticoid receptor-like (DNA-binding domain)"/>
    <property type="match status" value="1"/>
</dbReference>
<organism evidence="5 6">
    <name type="scientific">Anopheles epiroticus</name>
    <dbReference type="NCBI Taxonomy" id="199890"/>
    <lineage>
        <taxon>Eukaryota</taxon>
        <taxon>Metazoa</taxon>
        <taxon>Ecdysozoa</taxon>
        <taxon>Arthropoda</taxon>
        <taxon>Hexapoda</taxon>
        <taxon>Insecta</taxon>
        <taxon>Pterygota</taxon>
        <taxon>Neoptera</taxon>
        <taxon>Endopterygota</taxon>
        <taxon>Diptera</taxon>
        <taxon>Nematocera</taxon>
        <taxon>Culicoidea</taxon>
        <taxon>Culicidae</taxon>
        <taxon>Anophelinae</taxon>
        <taxon>Anopheles</taxon>
    </lineage>
</organism>
<feature type="transmembrane region" description="Helical" evidence="2">
    <location>
        <begin position="488"/>
        <end position="509"/>
    </location>
</feature>
<feature type="domain" description="GSKIP" evidence="3">
    <location>
        <begin position="27"/>
        <end position="111"/>
    </location>
</feature>
<evidence type="ECO:0000259" key="3">
    <source>
        <dbReference type="Pfam" id="PF05303"/>
    </source>
</evidence>
<keyword evidence="2" id="KW-0812">Transmembrane</keyword>
<dbReference type="GO" id="GO:0060828">
    <property type="term" value="P:regulation of canonical Wnt signaling pathway"/>
    <property type="evidence" value="ECO:0007669"/>
    <property type="project" value="InterPro"/>
</dbReference>
<sequence length="594" mass="67447">MFNTLNEMNASVTKYYNYCDDNIIDWNEEAEAVIRDIREHVKEVSHSEVLPVTRTEAYINVTTLHGRQMCVKLNAEGLQIVAYTHDTQEPECASNPRYETPYALLSECGTTHHHLEPSAVRCYLRYLLVQSIDHLSVTLLKQSIRFIQYEKSATVQKHVTASDQILKTPGCGHDYVYSTLEHFHLFSHVHTSDQQQFANFRIFQMFLEFPYLIKRLLSQLSRRFDDNRLWGVRFRFCGLAFSAARWASNRQTKRAGFAASGFSCHQHITSAQNQRYRFGLHVDSDCLPVFLSDGNINERLQKGIEIIASKVDENDGLPNNICRMCVQSIEDFVDFEANCNRSYEILMKVISGCEYALDESKQSNVEMLTEDEETPHYIDNEDEDVSNSFAEENPNTDYIELAVDDGCHVETLQELTNVCEESNTHAVEESQEKNRVIETENQVHDTSIEQSAIPYMTEEMCDKASNATVVDYCYRNNRKIPIVQWKQLLIRATTMFGIAPLAGLGGPAAAAIRDFAYALALFSRCSFVMTMSIIESTPYAPIRSRFLVTFFASNAAVMSGFGYLPALFMSVIKNTPLNCCGAGGWGMCGSRSKE</sequence>
<evidence type="ECO:0008006" key="7">
    <source>
        <dbReference type="Google" id="ProtNLM"/>
    </source>
</evidence>
<evidence type="ECO:0000256" key="2">
    <source>
        <dbReference type="SAM" id="Phobius"/>
    </source>
</evidence>
<dbReference type="VEuPathDB" id="VectorBase:AEPI011259"/>
<comment type="similarity">
    <text evidence="1">Belongs to the GSKIP family.</text>
</comment>
<keyword evidence="2" id="KW-0472">Membrane</keyword>
<evidence type="ECO:0000259" key="4">
    <source>
        <dbReference type="Pfam" id="PF07776"/>
    </source>
</evidence>
<reference evidence="6" key="1">
    <citation type="submission" date="2013-03" db="EMBL/GenBank/DDBJ databases">
        <title>The Genome Sequence of Anopheles epiroticus epiroticus2.</title>
        <authorList>
            <consortium name="The Broad Institute Genomics Platform"/>
            <person name="Neafsey D.E."/>
            <person name="Howell P."/>
            <person name="Walker B."/>
            <person name="Young S.K."/>
            <person name="Zeng Q."/>
            <person name="Gargeya S."/>
            <person name="Fitzgerald M."/>
            <person name="Haas B."/>
            <person name="Abouelleil A."/>
            <person name="Allen A.W."/>
            <person name="Alvarado L."/>
            <person name="Arachchi H.M."/>
            <person name="Berlin A.M."/>
            <person name="Chapman S.B."/>
            <person name="Gainer-Dewar J."/>
            <person name="Goldberg J."/>
            <person name="Griggs A."/>
            <person name="Gujja S."/>
            <person name="Hansen M."/>
            <person name="Howarth C."/>
            <person name="Imamovic A."/>
            <person name="Ireland A."/>
            <person name="Larimer J."/>
            <person name="McCowan C."/>
            <person name="Murphy C."/>
            <person name="Pearson M."/>
            <person name="Poon T.W."/>
            <person name="Priest M."/>
            <person name="Roberts A."/>
            <person name="Saif S."/>
            <person name="Shea T."/>
            <person name="Sisk P."/>
            <person name="Sykes S."/>
            <person name="Wortman J."/>
            <person name="Nusbaum C."/>
            <person name="Birren B."/>
        </authorList>
    </citation>
    <scope>NUCLEOTIDE SEQUENCE [LARGE SCALE GENOMIC DNA]</scope>
    <source>
        <strain evidence="6">Epiroticus2</strain>
    </source>
</reference>
<dbReference type="PANTHER" id="PTHR12490:SF4">
    <property type="entry name" value="GSK3B-INTERACTING PROTEIN"/>
    <property type="match status" value="1"/>
</dbReference>
<evidence type="ECO:0000256" key="1">
    <source>
        <dbReference type="ARBA" id="ARBA00009571"/>
    </source>
</evidence>
<feature type="transmembrane region" description="Helical" evidence="2">
    <location>
        <begin position="515"/>
        <end position="534"/>
    </location>
</feature>
<dbReference type="SUPFAM" id="SSF103107">
    <property type="entry name" value="Hypothetical protein c14orf129, hspc210"/>
    <property type="match status" value="1"/>
</dbReference>
<evidence type="ECO:0000313" key="5">
    <source>
        <dbReference type="EnsemblMetazoa" id="AEPI011259-PA"/>
    </source>
</evidence>
<keyword evidence="6" id="KW-1185">Reference proteome</keyword>
<accession>A0A182PWC2</accession>
<keyword evidence="2" id="KW-1133">Transmembrane helix</keyword>
<dbReference type="GO" id="GO:0005737">
    <property type="term" value="C:cytoplasm"/>
    <property type="evidence" value="ECO:0007669"/>
    <property type="project" value="TreeGrafter"/>
</dbReference>
<dbReference type="InterPro" id="IPR037395">
    <property type="entry name" value="GSKIP"/>
</dbReference>
<dbReference type="InterPro" id="IPR023231">
    <property type="entry name" value="GSKIP_dom_sf"/>
</dbReference>
<feature type="domain" description="ZAD" evidence="4">
    <location>
        <begin position="300"/>
        <end position="347"/>
    </location>
</feature>
<proteinExistence type="inferred from homology"/>
<dbReference type="AlphaFoldDB" id="A0A182PWC2"/>
<dbReference type="PANTHER" id="PTHR12490">
    <property type="entry name" value="GSK3B-INTERACTING PROTEIN"/>
    <property type="match status" value="1"/>
</dbReference>
<dbReference type="AntiFam" id="ANF00149">
    <property type="entry name" value="Shadow ORF (opposite cshA)"/>
</dbReference>
<dbReference type="InterPro" id="IPR007967">
    <property type="entry name" value="GSKIP_dom"/>
</dbReference>
<dbReference type="InterPro" id="IPR012934">
    <property type="entry name" value="Znf_AD"/>
</dbReference>
<feature type="transmembrane region" description="Helical" evidence="2">
    <location>
        <begin position="546"/>
        <end position="568"/>
    </location>
</feature>